<dbReference type="AlphaFoldDB" id="A0A840USX9"/>
<dbReference type="RefSeq" id="WP_183351590.1">
    <property type="nucleotide sequence ID" value="NZ_JACHEO010000015.1"/>
</dbReference>
<keyword evidence="5 7" id="KW-0808">Transferase</keyword>
<sequence length="216" mass="23856">MKIAVTGGIGSGKSSVAALLADAVQADLFSADLVCHDLMQPDAAGWLGIFAAWGERFLKSDRTIDRGLMRDAVFRDEAMRRRLEAILHPLIRRELRQKMEAVEGAGGRCVVEIPLLFEVGWQDEFDATVVVYAPETVCIKRIVARDGIDEEAARRILDAQMSPEEKAKMATHVVNNAGLWVQTVQQVSSLARLLEKKFMVKAKPVDTARQGLTPQN</sequence>
<dbReference type="GO" id="GO:0005524">
    <property type="term" value="F:ATP binding"/>
    <property type="evidence" value="ECO:0007669"/>
    <property type="project" value="UniProtKB-UniRule"/>
</dbReference>
<accession>A0A840USX9</accession>
<keyword evidence="8" id="KW-1185">Reference proteome</keyword>
<dbReference type="GO" id="GO:0015937">
    <property type="term" value="P:coenzyme A biosynthetic process"/>
    <property type="evidence" value="ECO:0007669"/>
    <property type="project" value="UniProtKB-UniRule"/>
</dbReference>
<comment type="caution">
    <text evidence="7">The sequence shown here is derived from an EMBL/GenBank/DDBJ whole genome shotgun (WGS) entry which is preliminary data.</text>
</comment>
<dbReference type="PANTHER" id="PTHR10695:SF46">
    <property type="entry name" value="BIFUNCTIONAL COENZYME A SYNTHASE-RELATED"/>
    <property type="match status" value="1"/>
</dbReference>
<evidence type="ECO:0000256" key="1">
    <source>
        <dbReference type="ARBA" id="ARBA00009018"/>
    </source>
</evidence>
<keyword evidence="5 7" id="KW-0418">Kinase</keyword>
<comment type="function">
    <text evidence="5">Catalyzes the phosphorylation of the 3'-hydroxyl group of dephosphocoenzyme A to form coenzyme A.</text>
</comment>
<evidence type="ECO:0000256" key="5">
    <source>
        <dbReference type="HAMAP-Rule" id="MF_00376"/>
    </source>
</evidence>
<dbReference type="Pfam" id="PF01121">
    <property type="entry name" value="CoaE"/>
    <property type="match status" value="1"/>
</dbReference>
<protein>
    <recommendedName>
        <fullName evidence="5 6">Dephospho-CoA kinase</fullName>
        <ecNumber evidence="5 6">2.7.1.24</ecNumber>
    </recommendedName>
    <alternativeName>
        <fullName evidence="5">Dephosphocoenzyme A kinase</fullName>
    </alternativeName>
</protein>
<reference evidence="7 8" key="1">
    <citation type="submission" date="2020-08" db="EMBL/GenBank/DDBJ databases">
        <title>Genomic Encyclopedia of Type Strains, Phase IV (KMG-IV): sequencing the most valuable type-strain genomes for metagenomic binning, comparative biology and taxonomic classification.</title>
        <authorList>
            <person name="Goeker M."/>
        </authorList>
    </citation>
    <scope>NUCLEOTIDE SEQUENCE [LARGE SCALE GENOMIC DNA]</scope>
    <source>
        <strain evidence="7 8">DSM 28570</strain>
    </source>
</reference>
<dbReference type="InterPro" id="IPR027417">
    <property type="entry name" value="P-loop_NTPase"/>
</dbReference>
<proteinExistence type="inferred from homology"/>
<dbReference type="EC" id="2.7.1.24" evidence="5 6"/>
<evidence type="ECO:0000256" key="3">
    <source>
        <dbReference type="ARBA" id="ARBA00022840"/>
    </source>
</evidence>
<dbReference type="CDD" id="cd02022">
    <property type="entry name" value="DPCK"/>
    <property type="match status" value="1"/>
</dbReference>
<evidence type="ECO:0000256" key="6">
    <source>
        <dbReference type="NCBIfam" id="TIGR00152"/>
    </source>
</evidence>
<dbReference type="GO" id="GO:0005737">
    <property type="term" value="C:cytoplasm"/>
    <property type="evidence" value="ECO:0007669"/>
    <property type="project" value="UniProtKB-SubCell"/>
</dbReference>
<dbReference type="Proteomes" id="UP000539642">
    <property type="component" value="Unassembled WGS sequence"/>
</dbReference>
<evidence type="ECO:0000256" key="4">
    <source>
        <dbReference type="ARBA" id="ARBA00022993"/>
    </source>
</evidence>
<dbReference type="PROSITE" id="PS51219">
    <property type="entry name" value="DPCK"/>
    <property type="match status" value="1"/>
</dbReference>
<evidence type="ECO:0000313" key="7">
    <source>
        <dbReference type="EMBL" id="MBB5348765.1"/>
    </source>
</evidence>
<dbReference type="InterPro" id="IPR001977">
    <property type="entry name" value="Depp_CoAkinase"/>
</dbReference>
<keyword evidence="3 5" id="KW-0067">ATP-binding</keyword>
<gene>
    <name evidence="5" type="primary">coaE</name>
    <name evidence="7" type="ORF">HNQ81_002505</name>
</gene>
<organism evidence="7 8">
    <name type="scientific">Desulfoprunum benzoelyticum</name>
    <dbReference type="NCBI Taxonomy" id="1506996"/>
    <lineage>
        <taxon>Bacteria</taxon>
        <taxon>Pseudomonadati</taxon>
        <taxon>Thermodesulfobacteriota</taxon>
        <taxon>Desulfobulbia</taxon>
        <taxon>Desulfobulbales</taxon>
        <taxon>Desulfobulbaceae</taxon>
        <taxon>Desulfoprunum</taxon>
    </lineage>
</organism>
<dbReference type="NCBIfam" id="TIGR00152">
    <property type="entry name" value="dephospho-CoA kinase"/>
    <property type="match status" value="1"/>
</dbReference>
<keyword evidence="4 5" id="KW-0173">Coenzyme A biosynthesis</keyword>
<comment type="similarity">
    <text evidence="1 5">Belongs to the CoaE family.</text>
</comment>
<comment type="catalytic activity">
    <reaction evidence="5">
        <text>3'-dephospho-CoA + ATP = ADP + CoA + H(+)</text>
        <dbReference type="Rhea" id="RHEA:18245"/>
        <dbReference type="ChEBI" id="CHEBI:15378"/>
        <dbReference type="ChEBI" id="CHEBI:30616"/>
        <dbReference type="ChEBI" id="CHEBI:57287"/>
        <dbReference type="ChEBI" id="CHEBI:57328"/>
        <dbReference type="ChEBI" id="CHEBI:456216"/>
        <dbReference type="EC" id="2.7.1.24"/>
    </reaction>
</comment>
<keyword evidence="5" id="KW-0963">Cytoplasm</keyword>
<dbReference type="HAMAP" id="MF_00376">
    <property type="entry name" value="Dephospho_CoA_kinase"/>
    <property type="match status" value="1"/>
</dbReference>
<dbReference type="SUPFAM" id="SSF52540">
    <property type="entry name" value="P-loop containing nucleoside triphosphate hydrolases"/>
    <property type="match status" value="1"/>
</dbReference>
<comment type="subcellular location">
    <subcellularLocation>
        <location evidence="5">Cytoplasm</location>
    </subcellularLocation>
</comment>
<comment type="pathway">
    <text evidence="5">Cofactor biosynthesis; coenzyme A biosynthesis; CoA from (R)-pantothenate: step 5/5.</text>
</comment>
<dbReference type="PANTHER" id="PTHR10695">
    <property type="entry name" value="DEPHOSPHO-COA KINASE-RELATED"/>
    <property type="match status" value="1"/>
</dbReference>
<dbReference type="EMBL" id="JACHEO010000015">
    <property type="protein sequence ID" value="MBB5348765.1"/>
    <property type="molecule type" value="Genomic_DNA"/>
</dbReference>
<dbReference type="GO" id="GO:0004140">
    <property type="term" value="F:dephospho-CoA kinase activity"/>
    <property type="evidence" value="ECO:0007669"/>
    <property type="project" value="UniProtKB-UniRule"/>
</dbReference>
<dbReference type="Gene3D" id="3.40.50.300">
    <property type="entry name" value="P-loop containing nucleotide triphosphate hydrolases"/>
    <property type="match status" value="1"/>
</dbReference>
<evidence type="ECO:0000256" key="2">
    <source>
        <dbReference type="ARBA" id="ARBA00022741"/>
    </source>
</evidence>
<dbReference type="UniPathway" id="UPA00241">
    <property type="reaction ID" value="UER00356"/>
</dbReference>
<keyword evidence="2 5" id="KW-0547">Nucleotide-binding</keyword>
<evidence type="ECO:0000313" key="8">
    <source>
        <dbReference type="Proteomes" id="UP000539642"/>
    </source>
</evidence>
<name>A0A840USX9_9BACT</name>
<feature type="binding site" evidence="5">
    <location>
        <begin position="10"/>
        <end position="15"/>
    </location>
    <ligand>
        <name>ATP</name>
        <dbReference type="ChEBI" id="CHEBI:30616"/>
    </ligand>
</feature>